<dbReference type="AlphaFoldDB" id="A0A415UKE1"/>
<evidence type="ECO:0000313" key="3">
    <source>
        <dbReference type="Proteomes" id="UP000285652"/>
    </source>
</evidence>
<name>A0A415UKE1_9FIRM</name>
<gene>
    <name evidence="2" type="ORF">DWZ24_04435</name>
</gene>
<dbReference type="EMBL" id="QRQQ01000002">
    <property type="protein sequence ID" value="RHN18493.1"/>
    <property type="molecule type" value="Genomic_DNA"/>
</dbReference>
<keyword evidence="1" id="KW-0472">Membrane</keyword>
<sequence>MAVCGGTLGIIGLYTMPDYPAKDVITAITVGIASGLAATGVNQMYKQYRESTGSCSYIGNGKI</sequence>
<keyword evidence="1" id="KW-1133">Transmembrane helix</keyword>
<accession>A0A415UKE1</accession>
<protein>
    <recommendedName>
        <fullName evidence="4">Enolase</fullName>
    </recommendedName>
</protein>
<evidence type="ECO:0000256" key="1">
    <source>
        <dbReference type="SAM" id="Phobius"/>
    </source>
</evidence>
<reference evidence="2 3" key="1">
    <citation type="submission" date="2018-08" db="EMBL/GenBank/DDBJ databases">
        <title>A genome reference for cultivated species of the human gut microbiota.</title>
        <authorList>
            <person name="Zou Y."/>
            <person name="Xue W."/>
            <person name="Luo G."/>
        </authorList>
    </citation>
    <scope>NUCLEOTIDE SEQUENCE [LARGE SCALE GENOMIC DNA]</scope>
    <source>
        <strain evidence="2 3">AF31-13BH</strain>
    </source>
</reference>
<comment type="caution">
    <text evidence="2">The sequence shown here is derived from an EMBL/GenBank/DDBJ whole genome shotgun (WGS) entry which is preliminary data.</text>
</comment>
<proteinExistence type="predicted"/>
<evidence type="ECO:0008006" key="4">
    <source>
        <dbReference type="Google" id="ProtNLM"/>
    </source>
</evidence>
<dbReference type="Proteomes" id="UP000285652">
    <property type="component" value="Unassembled WGS sequence"/>
</dbReference>
<evidence type="ECO:0000313" key="2">
    <source>
        <dbReference type="EMBL" id="RHN18493.1"/>
    </source>
</evidence>
<keyword evidence="1" id="KW-0812">Transmembrane</keyword>
<feature type="transmembrane region" description="Helical" evidence="1">
    <location>
        <begin position="24"/>
        <end position="41"/>
    </location>
</feature>
<organism evidence="2 3">
    <name type="scientific">Dorea formicigenerans</name>
    <dbReference type="NCBI Taxonomy" id="39486"/>
    <lineage>
        <taxon>Bacteria</taxon>
        <taxon>Bacillati</taxon>
        <taxon>Bacillota</taxon>
        <taxon>Clostridia</taxon>
        <taxon>Lachnospirales</taxon>
        <taxon>Lachnospiraceae</taxon>
        <taxon>Dorea</taxon>
    </lineage>
</organism>